<evidence type="ECO:0000256" key="4">
    <source>
        <dbReference type="ARBA" id="ARBA00022741"/>
    </source>
</evidence>
<feature type="coiled-coil region" evidence="11">
    <location>
        <begin position="759"/>
        <end position="788"/>
    </location>
</feature>
<dbReference type="FunFam" id="2.40.240.10:FF:000007">
    <property type="entry name" value="Glutamine--tRNA ligase"/>
    <property type="match status" value="1"/>
</dbReference>
<evidence type="ECO:0000313" key="19">
    <source>
        <dbReference type="Proteomes" id="UP000473826"/>
    </source>
</evidence>
<keyword evidence="19" id="KW-1185">Reference proteome</keyword>
<evidence type="ECO:0000256" key="12">
    <source>
        <dbReference type="SAM" id="MobiDB-lite"/>
    </source>
</evidence>
<feature type="compositionally biased region" description="Low complexity" evidence="12">
    <location>
        <begin position="213"/>
        <end position="231"/>
    </location>
</feature>
<evidence type="ECO:0000256" key="10">
    <source>
        <dbReference type="RuleBase" id="RU363037"/>
    </source>
</evidence>
<dbReference type="GO" id="GO:0004819">
    <property type="term" value="F:glutamine-tRNA ligase activity"/>
    <property type="evidence" value="ECO:0007669"/>
    <property type="project" value="UniProtKB-EC"/>
</dbReference>
<dbReference type="Pfam" id="PF03950">
    <property type="entry name" value="tRNA-synt_1c_C"/>
    <property type="match status" value="1"/>
</dbReference>
<evidence type="ECO:0000259" key="16">
    <source>
        <dbReference type="Pfam" id="PF04558"/>
    </source>
</evidence>
<dbReference type="Proteomes" id="UP000473826">
    <property type="component" value="Unassembled WGS sequence"/>
</dbReference>
<dbReference type="InterPro" id="IPR042558">
    <property type="entry name" value="Gln-tRNA-synth_Ib_RNA-bd_N_1"/>
</dbReference>
<name>A0A7D8UYI8_VANHU</name>
<evidence type="ECO:0000259" key="14">
    <source>
        <dbReference type="Pfam" id="PF03950"/>
    </source>
</evidence>
<dbReference type="SUPFAM" id="SSF52374">
    <property type="entry name" value="Nucleotidylyl transferase"/>
    <property type="match status" value="1"/>
</dbReference>
<protein>
    <recommendedName>
        <fullName evidence="2">glutamine--tRNA ligase</fullName>
        <ecNumber evidence="2">6.1.1.18</ecNumber>
    </recommendedName>
    <alternativeName>
        <fullName evidence="8">Glutaminyl-tRNA synthetase</fullName>
    </alternativeName>
</protein>
<dbReference type="Gene3D" id="1.10.8.1290">
    <property type="entry name" value="Glutaminyl-tRNA synthetase, non-specific RNA binding region part 1, domain 1"/>
    <property type="match status" value="1"/>
</dbReference>
<dbReference type="GO" id="GO:0005829">
    <property type="term" value="C:cytosol"/>
    <property type="evidence" value="ECO:0007669"/>
    <property type="project" value="TreeGrafter"/>
</dbReference>
<dbReference type="EMBL" id="QKWK01000020">
    <property type="protein sequence ID" value="TXT03827.1"/>
    <property type="molecule type" value="Genomic_DNA"/>
</dbReference>
<keyword evidence="5 10" id="KW-0067">ATP-binding</keyword>
<feature type="region of interest" description="Disordered" evidence="12">
    <location>
        <begin position="209"/>
        <end position="233"/>
    </location>
</feature>
<dbReference type="Gene3D" id="2.40.240.10">
    <property type="entry name" value="Ribosomal Protein L25, Chain P"/>
    <property type="match status" value="2"/>
</dbReference>
<dbReference type="InterPro" id="IPR020059">
    <property type="entry name" value="Glu/Gln-tRNA-synth_Ib_codon-bd"/>
</dbReference>
<reference evidence="18 19" key="1">
    <citation type="journal article" date="2019" name="PLoS Genet.">
        <title>Convergent evolution of linked mating-type loci in basidiomycete fungi.</title>
        <authorList>
            <person name="Sun S."/>
            <person name="Coelho M.A."/>
            <person name="Heitman J."/>
            <person name="Nowrousian M."/>
        </authorList>
    </citation>
    <scope>NUCLEOTIDE SEQUENCE [LARGE SCALE GENOMIC DNA]</scope>
    <source>
        <strain evidence="18 19">CBS 4282</strain>
    </source>
</reference>
<keyword evidence="4 10" id="KW-0547">Nucleotide-binding</keyword>
<dbReference type="InterPro" id="IPR011035">
    <property type="entry name" value="Ribosomal_bL25/Gln-tRNA_synth"/>
</dbReference>
<feature type="domain" description="Glutamyl/glutaminyl-tRNA synthetase class Ib anti-codon binding" evidence="14">
    <location>
        <begin position="582"/>
        <end position="683"/>
    </location>
</feature>
<dbReference type="Pfam" id="PF04558">
    <property type="entry name" value="tRNA_synt_1c_R1"/>
    <property type="match status" value="1"/>
</dbReference>
<comment type="caution">
    <text evidence="18">The sequence shown here is derived from an EMBL/GenBank/DDBJ whole genome shotgun (WGS) entry which is preliminary data.</text>
</comment>
<feature type="domain" description="Glutamyl/glutaminyl-tRNA synthetase class Ib catalytic" evidence="13">
    <location>
        <begin position="271"/>
        <end position="579"/>
    </location>
</feature>
<evidence type="ECO:0000256" key="11">
    <source>
        <dbReference type="SAM" id="Coils"/>
    </source>
</evidence>
<dbReference type="InterPro" id="IPR049437">
    <property type="entry name" value="tRNA-synt_1c_C2"/>
</dbReference>
<feature type="domain" description="tRNA synthetases class I (E and Q) anti-codon binding" evidence="17">
    <location>
        <begin position="696"/>
        <end position="753"/>
    </location>
</feature>
<dbReference type="InterPro" id="IPR001412">
    <property type="entry name" value="aa-tRNA-synth_I_CS"/>
</dbReference>
<evidence type="ECO:0000256" key="6">
    <source>
        <dbReference type="ARBA" id="ARBA00022917"/>
    </source>
</evidence>
<keyword evidence="7 10" id="KW-0030">Aminoacyl-tRNA synthetase</keyword>
<organism evidence="18 19">
    <name type="scientific">Vanrija humicola</name>
    <name type="common">Yeast</name>
    <name type="synonym">Cryptococcus humicola</name>
    <dbReference type="NCBI Taxonomy" id="5417"/>
    <lineage>
        <taxon>Eukaryota</taxon>
        <taxon>Fungi</taxon>
        <taxon>Dikarya</taxon>
        <taxon>Basidiomycota</taxon>
        <taxon>Agaricomycotina</taxon>
        <taxon>Tremellomycetes</taxon>
        <taxon>Trichosporonales</taxon>
        <taxon>Trichosporonaceae</taxon>
        <taxon>Vanrija</taxon>
    </lineage>
</organism>
<feature type="region of interest" description="Disordered" evidence="12">
    <location>
        <begin position="374"/>
        <end position="393"/>
    </location>
</feature>
<dbReference type="AlphaFoldDB" id="A0A7D8UYI8"/>
<evidence type="ECO:0000313" key="18">
    <source>
        <dbReference type="EMBL" id="TXT03827.1"/>
    </source>
</evidence>
<dbReference type="GO" id="GO:0006425">
    <property type="term" value="P:glutaminyl-tRNA aminoacylation"/>
    <property type="evidence" value="ECO:0007669"/>
    <property type="project" value="InterPro"/>
</dbReference>
<evidence type="ECO:0000256" key="8">
    <source>
        <dbReference type="ARBA" id="ARBA00030466"/>
    </source>
</evidence>
<dbReference type="InterPro" id="IPR020058">
    <property type="entry name" value="Glu/Gln-tRNA-synth_Ib_cat-dom"/>
</dbReference>
<dbReference type="InterPro" id="IPR050132">
    <property type="entry name" value="Gln/Glu-tRNA_Ligase"/>
</dbReference>
<proteinExistence type="inferred from homology"/>
<dbReference type="Pfam" id="PF20974">
    <property type="entry name" value="tRNA-synt_1c_C2"/>
    <property type="match status" value="1"/>
</dbReference>
<keyword evidence="3 10" id="KW-0436">Ligase</keyword>
<dbReference type="EC" id="6.1.1.18" evidence="2"/>
<dbReference type="InterPro" id="IPR007639">
    <property type="entry name" value="Gln-tRNA-synth_Ib_RNA-bd_N"/>
</dbReference>
<evidence type="ECO:0000256" key="3">
    <source>
        <dbReference type="ARBA" id="ARBA00022598"/>
    </source>
</evidence>
<evidence type="ECO:0000256" key="5">
    <source>
        <dbReference type="ARBA" id="ARBA00022840"/>
    </source>
</evidence>
<dbReference type="Pfam" id="PF00749">
    <property type="entry name" value="tRNA-synt_1c"/>
    <property type="match status" value="1"/>
</dbReference>
<dbReference type="NCBIfam" id="TIGR00440">
    <property type="entry name" value="glnS"/>
    <property type="match status" value="1"/>
</dbReference>
<sequence>MPPKFDPNSPESAALIKSFSNLGLTDSTAKEVARKPKDAAALKALIEENKLEGKTFSATQAAALVKLSATGTKLTPEARAFIVERIAGGDLNSPDQVAAAIKYLEASPSLPVDADAFNKSTGVGVNITAAQIPALLKSYIASLPSPPKSWTDQGPFFGGIKSSSSDLKWASVADVKTGVETLFTELFGSKEAAAKARAAEAAAAKASKEPKAKAAAAATPEPSAEASSSTTPHIPTKIFEEGFLSTFHKVGENPQIKPELKDKHLAFTKGEVYTRFPPEPNGYLHIGHVKAIMIDFGYAKFHGGKTYLRYDDTNPEAEEGIYFQSILDTVRWLGFEPWKITYSSDNFQRLYELAVEMIKRGKAYVCTCDPEKLKEDRGASKGNPKPCEHRDRPIEENLREFEKMKNGEYPEKTAALRMKADLTSGNPYMWDAVMYRVKKAPHHRTGDKWKIYPTYDFTHCLCDSFENITHSLCTTEFIPARESYEWVCDAVEVYKPRQYEFARLNLEGTFLSKRKVKKLVESKLVKDWDDPRLYTIIALRRRGVPPGALLSFVSELGVTTLNSETQLKKFESTLRRYLEDSAPRLMMVLNPIKVVIENVPDDYRVPVQVPLHPKIPAMGTVETSFTKEVYIDADDFREVDEPDYFRLAPGKSVGLFKAPFPVTCTSFTKDPVTGRVTEIRCKLEDDGKAKKAKAYIQWVNAPDAVKIDEVRYFSNLFKTSPPPPNFEDDLNPDSLKVYKNAVVEPAFYELAKKAITDAKEESEERTRKAGAENEIANAETDKKAAADAAGHDDQPIAKAGSLYGLENIRFQGMRLAYFAVDRESELHCLDEPTSTKPGKRAGDRIILNRIVTLKEDSGKDAGKKA</sequence>
<keyword evidence="6 10" id="KW-0648">Protein biosynthesis</keyword>
<dbReference type="GO" id="GO:0005524">
    <property type="term" value="F:ATP binding"/>
    <property type="evidence" value="ECO:0007669"/>
    <property type="project" value="UniProtKB-KW"/>
</dbReference>
<feature type="domain" description="Glutaminyl-tRNA synthetase class Ib non-specific RNA-binding" evidence="16">
    <location>
        <begin position="14"/>
        <end position="171"/>
    </location>
</feature>
<evidence type="ECO:0000259" key="17">
    <source>
        <dbReference type="Pfam" id="PF20974"/>
    </source>
</evidence>
<dbReference type="PRINTS" id="PR00987">
    <property type="entry name" value="TRNASYNTHGLU"/>
</dbReference>
<dbReference type="PANTHER" id="PTHR43097:SF4">
    <property type="entry name" value="GLUTAMINE--TRNA LIGASE"/>
    <property type="match status" value="1"/>
</dbReference>
<dbReference type="InterPro" id="IPR000924">
    <property type="entry name" value="Glu/Gln-tRNA-synth"/>
</dbReference>
<dbReference type="InterPro" id="IPR014729">
    <property type="entry name" value="Rossmann-like_a/b/a_fold"/>
</dbReference>
<dbReference type="InterPro" id="IPR004514">
    <property type="entry name" value="Gln-tRNA-synth"/>
</dbReference>
<comment type="catalytic activity">
    <reaction evidence="9">
        <text>tRNA(Gln) + L-glutamine + ATP = L-glutaminyl-tRNA(Gln) + AMP + diphosphate</text>
        <dbReference type="Rhea" id="RHEA:20121"/>
        <dbReference type="Rhea" id="RHEA-COMP:9662"/>
        <dbReference type="Rhea" id="RHEA-COMP:9681"/>
        <dbReference type="ChEBI" id="CHEBI:30616"/>
        <dbReference type="ChEBI" id="CHEBI:33019"/>
        <dbReference type="ChEBI" id="CHEBI:58359"/>
        <dbReference type="ChEBI" id="CHEBI:78442"/>
        <dbReference type="ChEBI" id="CHEBI:78521"/>
        <dbReference type="ChEBI" id="CHEBI:456215"/>
        <dbReference type="EC" id="6.1.1.18"/>
    </reaction>
</comment>
<keyword evidence="11" id="KW-0175">Coiled coil</keyword>
<dbReference type="InterPro" id="IPR007638">
    <property type="entry name" value="Gln-tRNA-synth_Ib_RNA-bd_2"/>
</dbReference>
<dbReference type="Pfam" id="PF04557">
    <property type="entry name" value="tRNA_synt_1c_R2"/>
    <property type="match status" value="1"/>
</dbReference>
<dbReference type="Gene3D" id="3.40.50.620">
    <property type="entry name" value="HUPs"/>
    <property type="match status" value="1"/>
</dbReference>
<dbReference type="PANTHER" id="PTHR43097">
    <property type="entry name" value="GLUTAMINE-TRNA LIGASE"/>
    <property type="match status" value="1"/>
</dbReference>
<dbReference type="OrthoDB" id="10250478at2759"/>
<evidence type="ECO:0000256" key="1">
    <source>
        <dbReference type="ARBA" id="ARBA00005594"/>
    </source>
</evidence>
<dbReference type="FunFam" id="3.40.50.620:FF:000037">
    <property type="entry name" value="Glutamine--tRNA ligase cytoplasmic"/>
    <property type="match status" value="1"/>
</dbReference>
<evidence type="ECO:0000259" key="13">
    <source>
        <dbReference type="Pfam" id="PF00749"/>
    </source>
</evidence>
<comment type="similarity">
    <text evidence="1 10">Belongs to the class-I aminoacyl-tRNA synthetase family.</text>
</comment>
<accession>A0A7D8UYI8</accession>
<evidence type="ECO:0000256" key="7">
    <source>
        <dbReference type="ARBA" id="ARBA00023146"/>
    </source>
</evidence>
<dbReference type="PROSITE" id="PS00178">
    <property type="entry name" value="AA_TRNA_LIGASE_I"/>
    <property type="match status" value="1"/>
</dbReference>
<evidence type="ECO:0000259" key="15">
    <source>
        <dbReference type="Pfam" id="PF04557"/>
    </source>
</evidence>
<gene>
    <name evidence="18" type="ORF">VHUM_04348</name>
</gene>
<feature type="domain" description="Glutaminyl-tRNA synthetase class Ib non-specific RNA-binding" evidence="15">
    <location>
        <begin position="176"/>
        <end position="264"/>
    </location>
</feature>
<dbReference type="SUPFAM" id="SSF50715">
    <property type="entry name" value="Ribosomal protein L25-like"/>
    <property type="match status" value="1"/>
</dbReference>
<dbReference type="InterPro" id="IPR020056">
    <property type="entry name" value="Rbsml_bL25/Gln-tRNA_synth_N"/>
</dbReference>
<evidence type="ECO:0000256" key="2">
    <source>
        <dbReference type="ARBA" id="ARBA00012836"/>
    </source>
</evidence>
<evidence type="ECO:0000256" key="9">
    <source>
        <dbReference type="ARBA" id="ARBA00048270"/>
    </source>
</evidence>